<dbReference type="GO" id="GO:0005829">
    <property type="term" value="C:cytosol"/>
    <property type="evidence" value="ECO:0007669"/>
    <property type="project" value="TreeGrafter"/>
</dbReference>
<organism evidence="2">
    <name type="scientific">mine drainage metagenome</name>
    <dbReference type="NCBI Taxonomy" id="410659"/>
    <lineage>
        <taxon>unclassified sequences</taxon>
        <taxon>metagenomes</taxon>
        <taxon>ecological metagenomes</taxon>
    </lineage>
</organism>
<dbReference type="PANTHER" id="PTHR30296:SF0">
    <property type="entry name" value="LACTATE UTILIZATION PROTEIN A"/>
    <property type="match status" value="1"/>
</dbReference>
<reference evidence="2" key="1">
    <citation type="submission" date="2009-10" db="EMBL/GenBank/DDBJ databases">
        <title>Diversity of trophic interactions inside an arsenic-rich microbial ecosystem.</title>
        <authorList>
            <person name="Bertin P.N."/>
            <person name="Heinrich-Salmeron A."/>
            <person name="Pelletier E."/>
            <person name="Goulhen-Chollet F."/>
            <person name="Arsene-Ploetze F."/>
            <person name="Gallien S."/>
            <person name="Calteau A."/>
            <person name="Vallenet D."/>
            <person name="Casiot C."/>
            <person name="Chane-Woon-Ming B."/>
            <person name="Giloteaux L."/>
            <person name="Barakat M."/>
            <person name="Bonnefoy V."/>
            <person name="Bruneel O."/>
            <person name="Chandler M."/>
            <person name="Cleiss J."/>
            <person name="Duran R."/>
            <person name="Elbaz-Poulichet F."/>
            <person name="Fonknechten N."/>
            <person name="Lauga B."/>
            <person name="Mornico D."/>
            <person name="Ortet P."/>
            <person name="Schaeffer C."/>
            <person name="Siguier P."/>
            <person name="Alexander Thil Smith A."/>
            <person name="Van Dorsselaer A."/>
            <person name="Weissenbach J."/>
            <person name="Medigue C."/>
            <person name="Le Paslier D."/>
        </authorList>
    </citation>
    <scope>NUCLEOTIDE SEQUENCE</scope>
</reference>
<feature type="domain" description="Cysteine-rich" evidence="1">
    <location>
        <begin position="18"/>
        <end position="99"/>
    </location>
</feature>
<dbReference type="InterPro" id="IPR004017">
    <property type="entry name" value="Cys_rich_dom"/>
</dbReference>
<dbReference type="GO" id="GO:0016491">
    <property type="term" value="F:oxidoreductase activity"/>
    <property type="evidence" value="ECO:0007669"/>
    <property type="project" value="UniProtKB-KW"/>
</dbReference>
<accession>E6Q075</accession>
<dbReference type="AlphaFoldDB" id="E6Q075"/>
<comment type="caution">
    <text evidence="2">The sequence shown here is derived from an EMBL/GenBank/DDBJ whole genome shotgun (WGS) entry which is preliminary data.</text>
</comment>
<sequence length="285" mass="31904">MSHRFRLAFFVKDTLLRVSLFITCYNDALFPDTGKAAVRVLERLGHEVEFLSDQTCCGQMHWNTGYLREAVPIVRHFARVFRDAETVVVPSSSCVAMMRDHYLKAAEMADDAALAEEVKALLPRVFEFSEFLVRRLGVEDVGARFTHKVAYHPSCHSERSLHLGDIPLRLLRRVRGLDLAPLGNSQECCGFGGTFAIKNADVSSAMLADKVRHVLNSGAEVLTAVDNSCLMHIYGSLHRQRTFVRVAHLAEILAAGDGDRSYEEQGDERHMVSTGTAVRVWGEKR</sequence>
<proteinExistence type="predicted"/>
<gene>
    <name evidence="2" type="primary">yvfV</name>
    <name evidence="2" type="ORF">CARN3_0127</name>
</gene>
<name>E6Q075_9ZZZZ</name>
<evidence type="ECO:0000313" key="2">
    <source>
        <dbReference type="EMBL" id="CBI00584.1"/>
    </source>
</evidence>
<protein>
    <submittedName>
        <fullName evidence="2">Putative iron-sulfur heterodisulfide reductase</fullName>
        <ecNumber evidence="2">1.8.98.-</ecNumber>
    </submittedName>
</protein>
<dbReference type="EMBL" id="CABN01000149">
    <property type="protein sequence ID" value="CBI00584.1"/>
    <property type="molecule type" value="Genomic_DNA"/>
</dbReference>
<keyword evidence="2" id="KW-0560">Oxidoreductase</keyword>
<feature type="domain" description="Cysteine-rich" evidence="1">
    <location>
        <begin position="149"/>
        <end position="233"/>
    </location>
</feature>
<dbReference type="PANTHER" id="PTHR30296">
    <property type="entry name" value="UNCHARACTERIZED PROTEIN YKGE"/>
    <property type="match status" value="1"/>
</dbReference>
<evidence type="ECO:0000259" key="1">
    <source>
        <dbReference type="Pfam" id="PF02754"/>
    </source>
</evidence>
<dbReference type="Pfam" id="PF02754">
    <property type="entry name" value="CCG"/>
    <property type="match status" value="2"/>
</dbReference>
<dbReference type="EC" id="1.8.98.-" evidence="2"/>